<dbReference type="PANTHER" id="PTHR45790">
    <property type="entry name" value="SIROHEME SYNTHASE-RELATED"/>
    <property type="match status" value="1"/>
</dbReference>
<dbReference type="NCBIfam" id="NF004790">
    <property type="entry name" value="PRK06136.1"/>
    <property type="match status" value="1"/>
</dbReference>
<dbReference type="InterPro" id="IPR050161">
    <property type="entry name" value="Siro_Cobalamin_biosynth"/>
</dbReference>
<gene>
    <name evidence="9" type="ORF">C7383_11759</name>
</gene>
<dbReference type="CDD" id="cd06578">
    <property type="entry name" value="HemD"/>
    <property type="match status" value="1"/>
</dbReference>
<dbReference type="GO" id="GO:0019354">
    <property type="term" value="P:siroheme biosynthetic process"/>
    <property type="evidence" value="ECO:0007669"/>
    <property type="project" value="InterPro"/>
</dbReference>
<dbReference type="SUPFAM" id="SSF53790">
    <property type="entry name" value="Tetrapyrrole methylase"/>
    <property type="match status" value="1"/>
</dbReference>
<dbReference type="FunFam" id="3.40.1010.10:FF:000001">
    <property type="entry name" value="Siroheme synthase"/>
    <property type="match status" value="1"/>
</dbReference>
<dbReference type="GO" id="GO:0032259">
    <property type="term" value="P:methylation"/>
    <property type="evidence" value="ECO:0007669"/>
    <property type="project" value="UniProtKB-KW"/>
</dbReference>
<evidence type="ECO:0000256" key="3">
    <source>
        <dbReference type="ARBA" id="ARBA00022679"/>
    </source>
</evidence>
<keyword evidence="4" id="KW-0949">S-adenosyl-L-methionine</keyword>
<dbReference type="InterPro" id="IPR014777">
    <property type="entry name" value="4pyrrole_Mease_sub1"/>
</dbReference>
<evidence type="ECO:0000256" key="4">
    <source>
        <dbReference type="ARBA" id="ARBA00022691"/>
    </source>
</evidence>
<evidence type="ECO:0000256" key="6">
    <source>
        <dbReference type="RuleBase" id="RU003960"/>
    </source>
</evidence>
<accession>A0AB73SYT9</accession>
<dbReference type="InterPro" id="IPR003754">
    <property type="entry name" value="4pyrrol_synth_uPrphyn_synth"/>
</dbReference>
<evidence type="ECO:0000313" key="9">
    <source>
        <dbReference type="EMBL" id="PWJ72588.1"/>
    </source>
</evidence>
<evidence type="ECO:0000259" key="7">
    <source>
        <dbReference type="Pfam" id="PF00590"/>
    </source>
</evidence>
<keyword evidence="5" id="KW-0627">Porphyrin biosynthesis</keyword>
<evidence type="ECO:0000256" key="1">
    <source>
        <dbReference type="ARBA" id="ARBA00012162"/>
    </source>
</evidence>
<proteinExistence type="inferred from homology"/>
<dbReference type="FunFam" id="3.30.950.10:FF:000001">
    <property type="entry name" value="Siroheme synthase"/>
    <property type="match status" value="1"/>
</dbReference>
<organism evidence="9 10">
    <name type="scientific">Murimonas intestini</name>
    <dbReference type="NCBI Taxonomy" id="1337051"/>
    <lineage>
        <taxon>Bacteria</taxon>
        <taxon>Bacillati</taxon>
        <taxon>Bacillota</taxon>
        <taxon>Clostridia</taxon>
        <taxon>Lachnospirales</taxon>
        <taxon>Lachnospiraceae</taxon>
        <taxon>Murimonas</taxon>
    </lineage>
</organism>
<dbReference type="InterPro" id="IPR000878">
    <property type="entry name" value="4pyrrol_Mease"/>
</dbReference>
<name>A0AB73SYT9_9FIRM</name>
<evidence type="ECO:0000256" key="2">
    <source>
        <dbReference type="ARBA" id="ARBA00022603"/>
    </source>
</evidence>
<keyword evidence="10" id="KW-1185">Reference proteome</keyword>
<dbReference type="Pfam" id="PF00590">
    <property type="entry name" value="TP_methylase"/>
    <property type="match status" value="1"/>
</dbReference>
<dbReference type="Proteomes" id="UP000245412">
    <property type="component" value="Unassembled WGS sequence"/>
</dbReference>
<evidence type="ECO:0000256" key="5">
    <source>
        <dbReference type="ARBA" id="ARBA00023244"/>
    </source>
</evidence>
<dbReference type="InterPro" id="IPR003043">
    <property type="entry name" value="Uropor_MeTrfase_CS"/>
</dbReference>
<reference evidence="9 10" key="1">
    <citation type="submission" date="2018-05" db="EMBL/GenBank/DDBJ databases">
        <authorList>
            <person name="Goeker M."/>
            <person name="Huntemann M."/>
            <person name="Clum A."/>
            <person name="Pillay M."/>
            <person name="Palaniappan K."/>
            <person name="Varghese N."/>
            <person name="Mikhailova N."/>
            <person name="Stamatis D."/>
            <person name="Reddy T."/>
            <person name="Daum C."/>
            <person name="Shapiro N."/>
            <person name="Ivanova N."/>
            <person name="Kyrpides N."/>
            <person name="Woyke T."/>
        </authorList>
    </citation>
    <scope>NUCLEOTIDE SEQUENCE [LARGE SCALE GENOMIC DNA]</scope>
    <source>
        <strain evidence="9 10">DSM 26524</strain>
    </source>
</reference>
<dbReference type="InterPro" id="IPR006366">
    <property type="entry name" value="CobA/CysG_C"/>
</dbReference>
<dbReference type="InterPro" id="IPR036108">
    <property type="entry name" value="4pyrrol_syn_uPrphyn_synt_sf"/>
</dbReference>
<feature type="domain" description="Tetrapyrrole methylase" evidence="7">
    <location>
        <begin position="4"/>
        <end position="215"/>
    </location>
</feature>
<feature type="domain" description="Tetrapyrrole biosynthesis uroporphyrinogen III synthase" evidence="8">
    <location>
        <begin position="265"/>
        <end position="492"/>
    </location>
</feature>
<dbReference type="RefSeq" id="WP_109748335.1">
    <property type="nucleotide sequence ID" value="NZ_JANKBI010000017.1"/>
</dbReference>
<dbReference type="NCBIfam" id="TIGR01469">
    <property type="entry name" value="cobA_cysG_Cterm"/>
    <property type="match status" value="1"/>
</dbReference>
<protein>
    <recommendedName>
        <fullName evidence="1">uroporphyrinogen-III C-methyltransferase</fullName>
        <ecNumber evidence="1">2.1.1.107</ecNumber>
    </recommendedName>
</protein>
<dbReference type="EC" id="2.1.1.107" evidence="1"/>
<dbReference type="CDD" id="cd11642">
    <property type="entry name" value="SUMT"/>
    <property type="match status" value="1"/>
</dbReference>
<keyword evidence="2 6" id="KW-0489">Methyltransferase</keyword>
<dbReference type="GO" id="GO:0004851">
    <property type="term" value="F:uroporphyrin-III C-methyltransferase activity"/>
    <property type="evidence" value="ECO:0007669"/>
    <property type="project" value="UniProtKB-EC"/>
</dbReference>
<dbReference type="PANTHER" id="PTHR45790:SF3">
    <property type="entry name" value="S-ADENOSYL-L-METHIONINE-DEPENDENT UROPORPHYRINOGEN III METHYLTRANSFERASE, CHLOROPLASTIC"/>
    <property type="match status" value="1"/>
</dbReference>
<keyword evidence="3 6" id="KW-0808">Transferase</keyword>
<dbReference type="InterPro" id="IPR014776">
    <property type="entry name" value="4pyrrole_Mease_sub2"/>
</dbReference>
<dbReference type="EMBL" id="QGGY01000017">
    <property type="protein sequence ID" value="PWJ72588.1"/>
    <property type="molecule type" value="Genomic_DNA"/>
</dbReference>
<dbReference type="InterPro" id="IPR035996">
    <property type="entry name" value="4pyrrol_Methylase_sf"/>
</dbReference>
<comment type="caution">
    <text evidence="9">The sequence shown here is derived from an EMBL/GenBank/DDBJ whole genome shotgun (WGS) entry which is preliminary data.</text>
</comment>
<dbReference type="PROSITE" id="PS00840">
    <property type="entry name" value="SUMT_2"/>
    <property type="match status" value="1"/>
</dbReference>
<evidence type="ECO:0000313" key="10">
    <source>
        <dbReference type="Proteomes" id="UP000245412"/>
    </source>
</evidence>
<dbReference type="Gene3D" id="3.40.50.10090">
    <property type="match status" value="2"/>
</dbReference>
<dbReference type="Pfam" id="PF02602">
    <property type="entry name" value="HEM4"/>
    <property type="match status" value="1"/>
</dbReference>
<dbReference type="AlphaFoldDB" id="A0AB73SYT9"/>
<dbReference type="Gene3D" id="3.30.950.10">
    <property type="entry name" value="Methyltransferase, Cobalt-precorrin-4 Transmethylase, Domain 2"/>
    <property type="match status" value="1"/>
</dbReference>
<sequence>MTGKVWLVGAGPGDPGLFTLKGKQVLSEAQVVVYDALVGQGVLNMMPKEAELINVGKRASNHTMPQEEINRVLADKALEGKRVVRLKGGDPFLFGRGGEELELLTSCGIPYEIVPGVTSALSVPAYNGIPVTHRDFCSSLHIVTGHKRKGQAYDIDFDALVRTKGTLVFLMGVSALEDICRGLLQAGMAEDMPAAVLVKGTTSGQKRIVATVSSLKEEVDRQGVETPAIIVVGKVCALAGEFAWYEKLPLAGMKVLVTRPKELISQMSEKLRRKGAEVLELPAVATVPIWPNPALSGCISSLSEYQWIVFTSPAGVRIFFDALAAEHRDVRALGGVRVAAIGGGTAKALAERGIYADLVPEVYDGESLGVALAGRCTGNERILIPRAAAGNQELVNALEKVRGVRVEDIPTYDTVYEKQDFIDERAEFENGSIDYAVFTSASTVRGFAKAVEGLDYSTVSAVCIGKQTQAAAAALGMKTYVAKQASMDSIVEALEKLAARDRTE</sequence>
<evidence type="ECO:0000259" key="8">
    <source>
        <dbReference type="Pfam" id="PF02602"/>
    </source>
</evidence>
<comment type="similarity">
    <text evidence="6">Belongs to the precorrin methyltransferase family.</text>
</comment>
<dbReference type="SUPFAM" id="SSF69618">
    <property type="entry name" value="HemD-like"/>
    <property type="match status" value="1"/>
</dbReference>
<dbReference type="Gene3D" id="3.40.1010.10">
    <property type="entry name" value="Cobalt-precorrin-4 Transmethylase, Domain 1"/>
    <property type="match status" value="1"/>
</dbReference>
<dbReference type="GO" id="GO:0004852">
    <property type="term" value="F:uroporphyrinogen-III synthase activity"/>
    <property type="evidence" value="ECO:0007669"/>
    <property type="project" value="InterPro"/>
</dbReference>